<dbReference type="Proteomes" id="UP000198224">
    <property type="component" value="Chromosome I"/>
</dbReference>
<keyword evidence="3" id="KW-1185">Reference proteome</keyword>
<gene>
    <name evidence="2" type="ORF">GA0070612_1451</name>
</gene>
<feature type="compositionally biased region" description="Low complexity" evidence="1">
    <location>
        <begin position="1"/>
        <end position="11"/>
    </location>
</feature>
<proteinExistence type="predicted"/>
<protein>
    <submittedName>
        <fullName evidence="2">Uncharacterized protein</fullName>
    </submittedName>
</protein>
<organism evidence="2 3">
    <name type="scientific">Micromonospora chokoriensis</name>
    <dbReference type="NCBI Taxonomy" id="356851"/>
    <lineage>
        <taxon>Bacteria</taxon>
        <taxon>Bacillati</taxon>
        <taxon>Actinomycetota</taxon>
        <taxon>Actinomycetes</taxon>
        <taxon>Micromonosporales</taxon>
        <taxon>Micromonosporaceae</taxon>
        <taxon>Micromonospora</taxon>
    </lineage>
</organism>
<accession>A0A1C4VHN1</accession>
<reference evidence="3" key="1">
    <citation type="submission" date="2016-06" db="EMBL/GenBank/DDBJ databases">
        <authorList>
            <person name="Varghese N."/>
            <person name="Submissions Spin"/>
        </authorList>
    </citation>
    <scope>NUCLEOTIDE SEQUENCE [LARGE SCALE GENOMIC DNA]</scope>
    <source>
        <strain evidence="3">DSM 45160</strain>
    </source>
</reference>
<evidence type="ECO:0000256" key="1">
    <source>
        <dbReference type="SAM" id="MobiDB-lite"/>
    </source>
</evidence>
<evidence type="ECO:0000313" key="2">
    <source>
        <dbReference type="EMBL" id="SCE83497.1"/>
    </source>
</evidence>
<evidence type="ECO:0000313" key="3">
    <source>
        <dbReference type="Proteomes" id="UP000198224"/>
    </source>
</evidence>
<dbReference type="RefSeq" id="WP_088987208.1">
    <property type="nucleotide sequence ID" value="NZ_LT607409.1"/>
</dbReference>
<dbReference type="EMBL" id="LT607409">
    <property type="protein sequence ID" value="SCE83497.1"/>
    <property type="molecule type" value="Genomic_DNA"/>
</dbReference>
<dbReference type="AlphaFoldDB" id="A0A1C4VHN1"/>
<sequence>MSASDVGDVPTHPVPPVPDLADASTQEQPSAGQPDPKTFGVALVVLGIKITLTPDLPLPEGLPITSPIPITFTDPVIDLAYVTSNTLTARPALALSLG</sequence>
<name>A0A1C4VHN1_9ACTN</name>
<feature type="region of interest" description="Disordered" evidence="1">
    <location>
        <begin position="1"/>
        <end position="36"/>
    </location>
</feature>